<dbReference type="AlphaFoldDB" id="A0AA38IIU4"/>
<evidence type="ECO:0000259" key="1">
    <source>
        <dbReference type="Pfam" id="PF11232"/>
    </source>
</evidence>
<organism evidence="2 3">
    <name type="scientific">Zophobas morio</name>
    <dbReference type="NCBI Taxonomy" id="2755281"/>
    <lineage>
        <taxon>Eukaryota</taxon>
        <taxon>Metazoa</taxon>
        <taxon>Ecdysozoa</taxon>
        <taxon>Arthropoda</taxon>
        <taxon>Hexapoda</taxon>
        <taxon>Insecta</taxon>
        <taxon>Pterygota</taxon>
        <taxon>Neoptera</taxon>
        <taxon>Endopterygota</taxon>
        <taxon>Coleoptera</taxon>
        <taxon>Polyphaga</taxon>
        <taxon>Cucujiformia</taxon>
        <taxon>Tenebrionidae</taxon>
        <taxon>Zophobas</taxon>
    </lineage>
</organism>
<comment type="caution">
    <text evidence="2">The sequence shown here is derived from an EMBL/GenBank/DDBJ whole genome shotgun (WGS) entry which is preliminary data.</text>
</comment>
<name>A0AA38IIU4_9CUCU</name>
<keyword evidence="3" id="KW-1185">Reference proteome</keyword>
<feature type="domain" description="Mediator complex subunit Med25 PTOV" evidence="1">
    <location>
        <begin position="1"/>
        <end position="78"/>
    </location>
</feature>
<reference evidence="2" key="1">
    <citation type="journal article" date="2023" name="G3 (Bethesda)">
        <title>Whole genome assemblies of Zophobas morio and Tenebrio molitor.</title>
        <authorList>
            <person name="Kaur S."/>
            <person name="Stinson S.A."/>
            <person name="diCenzo G.C."/>
        </authorList>
    </citation>
    <scope>NUCLEOTIDE SEQUENCE</scope>
    <source>
        <strain evidence="2">QUZm001</strain>
    </source>
</reference>
<dbReference type="InterPro" id="IPR038196">
    <property type="entry name" value="Med25_PTOV_sf"/>
</dbReference>
<dbReference type="InterPro" id="IPR021394">
    <property type="entry name" value="Med25_PTOV"/>
</dbReference>
<gene>
    <name evidence="2" type="ORF">Zmor_009306</name>
</gene>
<dbReference type="EMBL" id="JALNTZ010000003">
    <property type="protein sequence ID" value="KAJ3657510.1"/>
    <property type="molecule type" value="Genomic_DNA"/>
</dbReference>
<dbReference type="Gene3D" id="2.40.290.30">
    <property type="entry name" value="Mediator complex subunit 25, ACID domain"/>
    <property type="match status" value="1"/>
</dbReference>
<proteinExistence type="predicted"/>
<sequence>MQPMPKQLIGNIGGAHLKNSKSVLFHPQPCEALDSLTKVMSSRFAGCVHFTSVANPAACDIKVIILLYTAEKRALFGLHTQRSGGFR</sequence>
<evidence type="ECO:0000313" key="3">
    <source>
        <dbReference type="Proteomes" id="UP001168821"/>
    </source>
</evidence>
<accession>A0AA38IIU4</accession>
<protein>
    <recommendedName>
        <fullName evidence="1">Mediator complex subunit Med25 PTOV domain-containing protein</fullName>
    </recommendedName>
</protein>
<dbReference type="Proteomes" id="UP001168821">
    <property type="component" value="Unassembled WGS sequence"/>
</dbReference>
<evidence type="ECO:0000313" key="2">
    <source>
        <dbReference type="EMBL" id="KAJ3657510.1"/>
    </source>
</evidence>
<dbReference type="Pfam" id="PF11232">
    <property type="entry name" value="Med25"/>
    <property type="match status" value="1"/>
</dbReference>